<dbReference type="KEGG" id="csol:105369064"/>
<sequence>MSLQTESPVAKARREQALRNILASRRRKQALRRRTAVSVTSDAVARGSSSRRKSHQPRETGSSDLLEMQESQNGLYVTVPEQHSINDTQDIVIETLGLATTATSSSSNGGRRSGTMSISSKPYRNNASMEHRVKKIVSMPASLYNHFRPVESNIPIEDMSQFLYFGQKLRGTGMAKDTSSMSPASKKLLLAGLEDMLDDDMNSVDNLRMTASTKIRKTSLREQTTRPVCPDKITEARRNSINGTEAQKNQGTETSLGLRIIVTEAPIRPISTMADTLMYFVGNRRNTTQANSMALITTSSMITTPAMAATSAITTTTTPMTPYDYDYAVNTVDESNNDDDVEEIVDNNYRSSNNGRGNARIYRGMLS</sequence>
<organism evidence="2 3">
    <name type="scientific">Ceratosolen solmsi marchali</name>
    <dbReference type="NCBI Taxonomy" id="326594"/>
    <lineage>
        <taxon>Eukaryota</taxon>
        <taxon>Metazoa</taxon>
        <taxon>Ecdysozoa</taxon>
        <taxon>Arthropoda</taxon>
        <taxon>Hexapoda</taxon>
        <taxon>Insecta</taxon>
        <taxon>Pterygota</taxon>
        <taxon>Neoptera</taxon>
        <taxon>Endopterygota</taxon>
        <taxon>Hymenoptera</taxon>
        <taxon>Apocrita</taxon>
        <taxon>Proctotrupomorpha</taxon>
        <taxon>Chalcidoidea</taxon>
        <taxon>Agaonidae</taxon>
        <taxon>Agaoninae</taxon>
        <taxon>Ceratosolen</taxon>
    </lineage>
</organism>
<protein>
    <submittedName>
        <fullName evidence="3">Uncharacterized protein LOC105369064</fullName>
    </submittedName>
</protein>
<proteinExistence type="predicted"/>
<dbReference type="AlphaFoldDB" id="A0AAJ7E3L1"/>
<dbReference type="GeneID" id="105369064"/>
<evidence type="ECO:0000256" key="1">
    <source>
        <dbReference type="SAM" id="MobiDB-lite"/>
    </source>
</evidence>
<name>A0AAJ7E3L1_9HYME</name>
<reference evidence="3" key="1">
    <citation type="submission" date="2025-08" db="UniProtKB">
        <authorList>
            <consortium name="RefSeq"/>
        </authorList>
    </citation>
    <scope>IDENTIFICATION</scope>
</reference>
<keyword evidence="2" id="KW-1185">Reference proteome</keyword>
<feature type="compositionally biased region" description="Basic residues" evidence="1">
    <location>
        <begin position="24"/>
        <end position="35"/>
    </location>
</feature>
<evidence type="ECO:0000313" key="3">
    <source>
        <dbReference type="RefSeq" id="XP_011506607.1"/>
    </source>
</evidence>
<gene>
    <name evidence="3" type="primary">LOC105369064</name>
</gene>
<feature type="compositionally biased region" description="Low complexity" evidence="1">
    <location>
        <begin position="101"/>
        <end position="115"/>
    </location>
</feature>
<evidence type="ECO:0000313" key="2">
    <source>
        <dbReference type="Proteomes" id="UP000695007"/>
    </source>
</evidence>
<dbReference type="Proteomes" id="UP000695007">
    <property type="component" value="Unplaced"/>
</dbReference>
<feature type="region of interest" description="Disordered" evidence="1">
    <location>
        <begin position="23"/>
        <end position="67"/>
    </location>
</feature>
<accession>A0AAJ7E3L1</accession>
<feature type="region of interest" description="Disordered" evidence="1">
    <location>
        <begin position="101"/>
        <end position="122"/>
    </location>
</feature>
<dbReference type="RefSeq" id="XP_011506607.1">
    <property type="nucleotide sequence ID" value="XM_011508305.1"/>
</dbReference>